<dbReference type="KEGG" id="ccp:CHC_T00001257001"/>
<keyword evidence="5 7" id="KW-1133">Transmembrane helix</keyword>
<evidence type="ECO:0000256" key="4">
    <source>
        <dbReference type="ARBA" id="ARBA00022824"/>
    </source>
</evidence>
<dbReference type="BioCyc" id="MetaCyc:MONOMER-21387"/>
<dbReference type="Gramene" id="CDF38928">
    <property type="protein sequence ID" value="CDF38928"/>
    <property type="gene ID" value="CHC_T00001257001"/>
</dbReference>
<dbReference type="Proteomes" id="UP000012073">
    <property type="component" value="Unassembled WGS sequence"/>
</dbReference>
<protein>
    <recommendedName>
        <fullName evidence="10">C-8 sterol isomerase</fullName>
    </recommendedName>
</protein>
<gene>
    <name evidence="8" type="ORF">CHC_T00001257001</name>
</gene>
<dbReference type="GO" id="GO:0005789">
    <property type="term" value="C:endoplasmic reticulum membrane"/>
    <property type="evidence" value="ECO:0007669"/>
    <property type="project" value="UniProtKB-SubCell"/>
</dbReference>
<evidence type="ECO:0000256" key="5">
    <source>
        <dbReference type="ARBA" id="ARBA00022989"/>
    </source>
</evidence>
<keyword evidence="4" id="KW-0256">Endoplasmic reticulum</keyword>
<dbReference type="InterPro" id="IPR006716">
    <property type="entry name" value="ERG2_sigma1_rcpt-like"/>
</dbReference>
<comment type="subcellular location">
    <subcellularLocation>
        <location evidence="1">Endoplasmic reticulum membrane</location>
    </subcellularLocation>
</comment>
<keyword evidence="6 7" id="KW-0472">Membrane</keyword>
<dbReference type="RefSeq" id="XP_005718833.1">
    <property type="nucleotide sequence ID" value="XM_005718776.1"/>
</dbReference>
<dbReference type="AlphaFoldDB" id="R7QMD4"/>
<organism evidence="8 9">
    <name type="scientific">Chondrus crispus</name>
    <name type="common">Carrageen Irish moss</name>
    <name type="synonym">Polymorpha crispa</name>
    <dbReference type="NCBI Taxonomy" id="2769"/>
    <lineage>
        <taxon>Eukaryota</taxon>
        <taxon>Rhodophyta</taxon>
        <taxon>Florideophyceae</taxon>
        <taxon>Rhodymeniophycidae</taxon>
        <taxon>Gigartinales</taxon>
        <taxon>Gigartinaceae</taxon>
        <taxon>Chondrus</taxon>
    </lineage>
</organism>
<evidence type="ECO:0000256" key="7">
    <source>
        <dbReference type="RuleBase" id="RU368083"/>
    </source>
</evidence>
<dbReference type="OrthoDB" id="347124at2759"/>
<evidence type="ECO:0000256" key="2">
    <source>
        <dbReference type="ARBA" id="ARBA00007141"/>
    </source>
</evidence>
<dbReference type="Pfam" id="PF04622">
    <property type="entry name" value="ERG2_Sigma1R"/>
    <property type="match status" value="1"/>
</dbReference>
<keyword evidence="3 7" id="KW-0812">Transmembrane</keyword>
<dbReference type="PANTHER" id="PTHR10868:SF1">
    <property type="entry name" value="SIGMA NON-OPIOID INTRACELLULAR RECEPTOR 1"/>
    <property type="match status" value="1"/>
</dbReference>
<evidence type="ECO:0000313" key="8">
    <source>
        <dbReference type="EMBL" id="CDF38928.1"/>
    </source>
</evidence>
<proteinExistence type="inferred from homology"/>
<keyword evidence="9" id="KW-1185">Reference proteome</keyword>
<name>R7QMD4_CHOCR</name>
<evidence type="ECO:0000313" key="9">
    <source>
        <dbReference type="Proteomes" id="UP000012073"/>
    </source>
</evidence>
<dbReference type="OMA" id="AMYVIHA"/>
<evidence type="ECO:0008006" key="10">
    <source>
        <dbReference type="Google" id="ProtNLM"/>
    </source>
</evidence>
<sequence>MEGTSYCRIDQDHGLMCRHPCPSVPPFPRPHDCNMVNPNRSAPYLGFLPLSALLTLLFSVLIYLTFYYEPNYVFSPEAMSAIGKRAIRDGESSTGLNATVASVVRQLSERYPGRILPNPQWMFNNAGGAMGAMLVLHCSVIEYVIVFGTAVGTEGHTGRFFADDYFTMLHGEQWAFVPGALQREVYRPGDQHFLPRGTAKQYRMPAEAWALEYARGNIASMMPFGLADSLVSTFDWVTVWHTVRVSAAGMATELARGWLW</sequence>
<feature type="transmembrane region" description="Helical" evidence="7">
    <location>
        <begin position="44"/>
        <end position="66"/>
    </location>
</feature>
<dbReference type="PhylomeDB" id="R7QMD4"/>
<dbReference type="EMBL" id="HG001976">
    <property type="protein sequence ID" value="CDF38928.1"/>
    <property type="molecule type" value="Genomic_DNA"/>
</dbReference>
<evidence type="ECO:0000256" key="3">
    <source>
        <dbReference type="ARBA" id="ARBA00022692"/>
    </source>
</evidence>
<evidence type="ECO:0000256" key="1">
    <source>
        <dbReference type="ARBA" id="ARBA00004586"/>
    </source>
</evidence>
<evidence type="ECO:0000256" key="6">
    <source>
        <dbReference type="ARBA" id="ARBA00023136"/>
    </source>
</evidence>
<comment type="similarity">
    <text evidence="2 7">Belongs to the ERG2 family.</text>
</comment>
<dbReference type="GeneID" id="17326555"/>
<dbReference type="PANTHER" id="PTHR10868">
    <property type="entry name" value="SIGMA 1-TYPE OPIOID RECEPTOR-RELATED"/>
    <property type="match status" value="1"/>
</dbReference>
<dbReference type="STRING" id="2769.R7QMD4"/>
<reference evidence="9" key="1">
    <citation type="journal article" date="2013" name="Proc. Natl. Acad. Sci. U.S.A.">
        <title>Genome structure and metabolic features in the red seaweed Chondrus crispus shed light on evolution of the Archaeplastida.</title>
        <authorList>
            <person name="Collen J."/>
            <person name="Porcel B."/>
            <person name="Carre W."/>
            <person name="Ball S.G."/>
            <person name="Chaparro C."/>
            <person name="Tonon T."/>
            <person name="Barbeyron T."/>
            <person name="Michel G."/>
            <person name="Noel B."/>
            <person name="Valentin K."/>
            <person name="Elias M."/>
            <person name="Artiguenave F."/>
            <person name="Arun A."/>
            <person name="Aury J.M."/>
            <person name="Barbosa-Neto J.F."/>
            <person name="Bothwell J.H."/>
            <person name="Bouget F.Y."/>
            <person name="Brillet L."/>
            <person name="Cabello-Hurtado F."/>
            <person name="Capella-Gutierrez S."/>
            <person name="Charrier B."/>
            <person name="Cladiere L."/>
            <person name="Cock J.M."/>
            <person name="Coelho S.M."/>
            <person name="Colleoni C."/>
            <person name="Czjzek M."/>
            <person name="Da Silva C."/>
            <person name="Delage L."/>
            <person name="Denoeud F."/>
            <person name="Deschamps P."/>
            <person name="Dittami S.M."/>
            <person name="Gabaldon T."/>
            <person name="Gachon C.M."/>
            <person name="Groisillier A."/>
            <person name="Herve C."/>
            <person name="Jabbari K."/>
            <person name="Katinka M."/>
            <person name="Kloareg B."/>
            <person name="Kowalczyk N."/>
            <person name="Labadie K."/>
            <person name="Leblanc C."/>
            <person name="Lopez P.J."/>
            <person name="McLachlan D.H."/>
            <person name="Meslet-Cladiere L."/>
            <person name="Moustafa A."/>
            <person name="Nehr Z."/>
            <person name="Nyvall Collen P."/>
            <person name="Panaud O."/>
            <person name="Partensky F."/>
            <person name="Poulain J."/>
            <person name="Rensing S.A."/>
            <person name="Rousvoal S."/>
            <person name="Samson G."/>
            <person name="Symeonidi A."/>
            <person name="Weissenbach J."/>
            <person name="Zambounis A."/>
            <person name="Wincker P."/>
            <person name="Boyen C."/>
        </authorList>
    </citation>
    <scope>NUCLEOTIDE SEQUENCE [LARGE SCALE GENOMIC DNA]</scope>
    <source>
        <strain evidence="9">cv. Stackhouse</strain>
    </source>
</reference>
<accession>R7QMD4</accession>